<dbReference type="Proteomes" id="UP001447188">
    <property type="component" value="Unassembled WGS sequence"/>
</dbReference>
<proteinExistence type="predicted"/>
<dbReference type="CDD" id="cd18186">
    <property type="entry name" value="BTB_POZ_ZBTB_KLHL-like"/>
    <property type="match status" value="1"/>
</dbReference>
<protein>
    <recommendedName>
        <fullName evidence="1">BTB domain-containing protein</fullName>
    </recommendedName>
</protein>
<dbReference type="PANTHER" id="PTHR47843">
    <property type="entry name" value="BTB DOMAIN-CONTAINING PROTEIN-RELATED"/>
    <property type="match status" value="1"/>
</dbReference>
<dbReference type="Pfam" id="PF00651">
    <property type="entry name" value="BTB"/>
    <property type="match status" value="1"/>
</dbReference>
<gene>
    <name evidence="2" type="ORF">Q9L58_007999</name>
</gene>
<sequence>MSAIHGPIVTLLVGRDKKPFQVHRDILCSKSDYFSHLLPAHNFSDLTLDADPATVALFVNFLYWQHYTLPRSCRDKSEQIFTHARLYILGAHFRMARLQEEALTKIYELVKGESRCDDRRLELLREVYISIAAPEDELKKLLVETVAARWLDYREDLTFESELGMLMEEFPVFMRDVLGRLGNGEIPTPPQYFVQPKGIKRKMPDCD</sequence>
<accession>A0ABR3GAW9</accession>
<dbReference type="InterPro" id="IPR000210">
    <property type="entry name" value="BTB/POZ_dom"/>
</dbReference>
<evidence type="ECO:0000259" key="1">
    <source>
        <dbReference type="PROSITE" id="PS50097"/>
    </source>
</evidence>
<dbReference type="EMBL" id="JBBBZM010000137">
    <property type="protein sequence ID" value="KAL0633099.1"/>
    <property type="molecule type" value="Genomic_DNA"/>
</dbReference>
<feature type="domain" description="BTB" evidence="1">
    <location>
        <begin position="9"/>
        <end position="71"/>
    </location>
</feature>
<evidence type="ECO:0000313" key="2">
    <source>
        <dbReference type="EMBL" id="KAL0633099.1"/>
    </source>
</evidence>
<dbReference type="SUPFAM" id="SSF54695">
    <property type="entry name" value="POZ domain"/>
    <property type="match status" value="1"/>
</dbReference>
<comment type="caution">
    <text evidence="2">The sequence shown here is derived from an EMBL/GenBank/DDBJ whole genome shotgun (WGS) entry which is preliminary data.</text>
</comment>
<dbReference type="PROSITE" id="PS50097">
    <property type="entry name" value="BTB"/>
    <property type="match status" value="1"/>
</dbReference>
<keyword evidence="3" id="KW-1185">Reference proteome</keyword>
<dbReference type="Gene3D" id="3.30.710.10">
    <property type="entry name" value="Potassium Channel Kv1.1, Chain A"/>
    <property type="match status" value="1"/>
</dbReference>
<name>A0ABR3GAW9_9PEZI</name>
<organism evidence="2 3">
    <name type="scientific">Discina gigas</name>
    <dbReference type="NCBI Taxonomy" id="1032678"/>
    <lineage>
        <taxon>Eukaryota</taxon>
        <taxon>Fungi</taxon>
        <taxon>Dikarya</taxon>
        <taxon>Ascomycota</taxon>
        <taxon>Pezizomycotina</taxon>
        <taxon>Pezizomycetes</taxon>
        <taxon>Pezizales</taxon>
        <taxon>Discinaceae</taxon>
        <taxon>Discina</taxon>
    </lineage>
</organism>
<dbReference type="InterPro" id="IPR011333">
    <property type="entry name" value="SKP1/BTB/POZ_sf"/>
</dbReference>
<reference evidence="2 3" key="1">
    <citation type="submission" date="2024-02" db="EMBL/GenBank/DDBJ databases">
        <title>Discinaceae phylogenomics.</title>
        <authorList>
            <person name="Dirks A.C."/>
            <person name="James T.Y."/>
        </authorList>
    </citation>
    <scope>NUCLEOTIDE SEQUENCE [LARGE SCALE GENOMIC DNA]</scope>
    <source>
        <strain evidence="2 3">ACD0624</strain>
    </source>
</reference>
<evidence type="ECO:0000313" key="3">
    <source>
        <dbReference type="Proteomes" id="UP001447188"/>
    </source>
</evidence>